<keyword evidence="5 8" id="KW-1133">Transmembrane helix</keyword>
<feature type="transmembrane region" description="Helical" evidence="8">
    <location>
        <begin position="114"/>
        <end position="131"/>
    </location>
</feature>
<keyword evidence="10" id="KW-1185">Reference proteome</keyword>
<comment type="function">
    <text evidence="7">Putative solute transporter.</text>
</comment>
<reference evidence="9" key="1">
    <citation type="journal article" date="2023" name="Science">
        <title>Genome structures resolve the early diversification of teleost fishes.</title>
        <authorList>
            <person name="Parey E."/>
            <person name="Louis A."/>
            <person name="Montfort J."/>
            <person name="Bouchez O."/>
            <person name="Roques C."/>
            <person name="Iampietro C."/>
            <person name="Lluch J."/>
            <person name="Castinel A."/>
            <person name="Donnadieu C."/>
            <person name="Desvignes T."/>
            <person name="Floi Bucao C."/>
            <person name="Jouanno E."/>
            <person name="Wen M."/>
            <person name="Mejri S."/>
            <person name="Dirks R."/>
            <person name="Jansen H."/>
            <person name="Henkel C."/>
            <person name="Chen W.J."/>
            <person name="Zahm M."/>
            <person name="Cabau C."/>
            <person name="Klopp C."/>
            <person name="Thompson A.W."/>
            <person name="Robinson-Rechavi M."/>
            <person name="Braasch I."/>
            <person name="Lecointre G."/>
            <person name="Bobe J."/>
            <person name="Postlethwait J.H."/>
            <person name="Berthelot C."/>
            <person name="Roest Crollius H."/>
            <person name="Guiguen Y."/>
        </authorList>
    </citation>
    <scope>NUCLEOTIDE SEQUENCE</scope>
    <source>
        <strain evidence="9">WJC10195</strain>
    </source>
</reference>
<evidence type="ECO:0000256" key="2">
    <source>
        <dbReference type="ARBA" id="ARBA00007863"/>
    </source>
</evidence>
<keyword evidence="4 8" id="KW-0812">Transmembrane</keyword>
<dbReference type="Pfam" id="PF06027">
    <property type="entry name" value="SLC35F"/>
    <property type="match status" value="1"/>
</dbReference>
<accession>A0A9Q1EZ84</accession>
<comment type="caution">
    <text evidence="9">The sequence shown here is derived from an EMBL/GenBank/DDBJ whole genome shotgun (WGS) entry which is preliminary data.</text>
</comment>
<sequence length="151" mass="17234">MEGNEGLRCTALSNIVSESNGMNPSSSDSGISCCNSRTRLLQKRMESGEHVEIYANYRPWSSFFTSYRLRDVFTWRLLKVIGMGQALSVLICGTAVTCQYLAERKVETPMLQSFINYVLLFLTYTVTLAFRKDTCIQIQIKTLHDFTQFTE</sequence>
<dbReference type="InterPro" id="IPR009262">
    <property type="entry name" value="SLC35_F1/F2/F6"/>
</dbReference>
<proteinExistence type="inferred from homology"/>
<evidence type="ECO:0000256" key="8">
    <source>
        <dbReference type="SAM" id="Phobius"/>
    </source>
</evidence>
<evidence type="ECO:0000313" key="10">
    <source>
        <dbReference type="Proteomes" id="UP001152622"/>
    </source>
</evidence>
<dbReference type="PANTHER" id="PTHR14233:SF12">
    <property type="entry name" value="SOLUTE CARRIER FAMILY 35 MEMBER F2"/>
    <property type="match status" value="1"/>
</dbReference>
<dbReference type="AlphaFoldDB" id="A0A9Q1EZ84"/>
<dbReference type="PANTHER" id="PTHR14233">
    <property type="entry name" value="DUF914-RELATED"/>
    <property type="match status" value="1"/>
</dbReference>
<feature type="transmembrane region" description="Helical" evidence="8">
    <location>
        <begin position="77"/>
        <end position="102"/>
    </location>
</feature>
<evidence type="ECO:0000256" key="1">
    <source>
        <dbReference type="ARBA" id="ARBA00004141"/>
    </source>
</evidence>
<protein>
    <submittedName>
        <fullName evidence="9">Uncharacterized protein</fullName>
    </submittedName>
</protein>
<dbReference type="EMBL" id="JAINUF010000010">
    <property type="protein sequence ID" value="KAJ8347809.1"/>
    <property type="molecule type" value="Genomic_DNA"/>
</dbReference>
<dbReference type="InterPro" id="IPR052221">
    <property type="entry name" value="SLC35F_Transporter"/>
</dbReference>
<evidence type="ECO:0000256" key="6">
    <source>
        <dbReference type="ARBA" id="ARBA00023136"/>
    </source>
</evidence>
<dbReference type="Proteomes" id="UP001152622">
    <property type="component" value="Chromosome 10"/>
</dbReference>
<evidence type="ECO:0000256" key="4">
    <source>
        <dbReference type="ARBA" id="ARBA00022692"/>
    </source>
</evidence>
<dbReference type="GO" id="GO:0016020">
    <property type="term" value="C:membrane"/>
    <property type="evidence" value="ECO:0007669"/>
    <property type="project" value="UniProtKB-SubCell"/>
</dbReference>
<keyword evidence="3" id="KW-0813">Transport</keyword>
<keyword evidence="6 8" id="KW-0472">Membrane</keyword>
<comment type="subcellular location">
    <subcellularLocation>
        <location evidence="1">Membrane</location>
        <topology evidence="1">Multi-pass membrane protein</topology>
    </subcellularLocation>
</comment>
<name>A0A9Q1EZ84_SYNKA</name>
<comment type="similarity">
    <text evidence="2">Belongs to the SLC35F solute transporter family.</text>
</comment>
<evidence type="ECO:0000256" key="7">
    <source>
        <dbReference type="ARBA" id="ARBA00037727"/>
    </source>
</evidence>
<evidence type="ECO:0000313" key="9">
    <source>
        <dbReference type="EMBL" id="KAJ8347809.1"/>
    </source>
</evidence>
<evidence type="ECO:0000256" key="3">
    <source>
        <dbReference type="ARBA" id="ARBA00022448"/>
    </source>
</evidence>
<dbReference type="GO" id="GO:0022857">
    <property type="term" value="F:transmembrane transporter activity"/>
    <property type="evidence" value="ECO:0007669"/>
    <property type="project" value="InterPro"/>
</dbReference>
<dbReference type="OrthoDB" id="429955at2759"/>
<organism evidence="9 10">
    <name type="scientific">Synaphobranchus kaupii</name>
    <name type="common">Kaup's arrowtooth eel</name>
    <dbReference type="NCBI Taxonomy" id="118154"/>
    <lineage>
        <taxon>Eukaryota</taxon>
        <taxon>Metazoa</taxon>
        <taxon>Chordata</taxon>
        <taxon>Craniata</taxon>
        <taxon>Vertebrata</taxon>
        <taxon>Euteleostomi</taxon>
        <taxon>Actinopterygii</taxon>
        <taxon>Neopterygii</taxon>
        <taxon>Teleostei</taxon>
        <taxon>Anguilliformes</taxon>
        <taxon>Synaphobranchidae</taxon>
        <taxon>Synaphobranchus</taxon>
    </lineage>
</organism>
<evidence type="ECO:0000256" key="5">
    <source>
        <dbReference type="ARBA" id="ARBA00022989"/>
    </source>
</evidence>
<gene>
    <name evidence="9" type="ORF">SKAU_G00263980</name>
</gene>